<organism evidence="1 2">
    <name type="scientific">Guyanagaster necrorhizus</name>
    <dbReference type="NCBI Taxonomy" id="856835"/>
    <lineage>
        <taxon>Eukaryota</taxon>
        <taxon>Fungi</taxon>
        <taxon>Dikarya</taxon>
        <taxon>Basidiomycota</taxon>
        <taxon>Agaricomycotina</taxon>
        <taxon>Agaricomycetes</taxon>
        <taxon>Agaricomycetidae</taxon>
        <taxon>Agaricales</taxon>
        <taxon>Marasmiineae</taxon>
        <taxon>Physalacriaceae</taxon>
        <taxon>Guyanagaster</taxon>
    </lineage>
</organism>
<dbReference type="Proteomes" id="UP000812287">
    <property type="component" value="Unassembled WGS sequence"/>
</dbReference>
<proteinExistence type="predicted"/>
<protein>
    <submittedName>
        <fullName evidence="1">Uncharacterized protein</fullName>
    </submittedName>
</protein>
<gene>
    <name evidence="1" type="ORF">BT62DRAFT_1010741</name>
</gene>
<sequence length="269" mass="31698">MSTFPPELVEIVVYEAWHSDMPSSIRTRFMTTCPLVNRTWKAVYAPIASQDIYITNLAYIYYLCKIARLRTSIIYHDFIPRLSRTITCFVHLGDRTKEAAVKRVYDCLINLPNDVGFKNLFPLVPYISFELGWISYGQKLQSCGIPIYIRVYFHRYLSINKDACYEVERRVDFGISMTDSDPLRRVDPLTRTDIEKLRKIYVIGGVPWFLFTVTLKADRWMTLDGIRAFRRTIEIYPHRGDIKDINWRLWMASKGRRSTWVEPLLSAWI</sequence>
<reference evidence="1" key="1">
    <citation type="submission" date="2020-11" db="EMBL/GenBank/DDBJ databases">
        <title>Adaptations for nitrogen fixation in a non-lichenized fungal sporocarp promotes dispersal by wood-feeding termites.</title>
        <authorList>
            <consortium name="DOE Joint Genome Institute"/>
            <person name="Koch R.A."/>
            <person name="Yoon G."/>
            <person name="Arayal U."/>
            <person name="Lail K."/>
            <person name="Amirebrahimi M."/>
            <person name="Labutti K."/>
            <person name="Lipzen A."/>
            <person name="Riley R."/>
            <person name="Barry K."/>
            <person name="Henrissat B."/>
            <person name="Grigoriev I.V."/>
            <person name="Herr J.R."/>
            <person name="Aime M.C."/>
        </authorList>
    </citation>
    <scope>NUCLEOTIDE SEQUENCE</scope>
    <source>
        <strain evidence="1">MCA 3950</strain>
    </source>
</reference>
<keyword evidence="2" id="KW-1185">Reference proteome</keyword>
<evidence type="ECO:0000313" key="1">
    <source>
        <dbReference type="EMBL" id="KAG7442204.1"/>
    </source>
</evidence>
<evidence type="ECO:0000313" key="2">
    <source>
        <dbReference type="Proteomes" id="UP000812287"/>
    </source>
</evidence>
<dbReference type="GeneID" id="66099969"/>
<dbReference type="OrthoDB" id="2836053at2759"/>
<accession>A0A9P8ANT6</accession>
<dbReference type="AlphaFoldDB" id="A0A9P8ANT6"/>
<name>A0A9P8ANT6_9AGAR</name>
<comment type="caution">
    <text evidence="1">The sequence shown here is derived from an EMBL/GenBank/DDBJ whole genome shotgun (WGS) entry which is preliminary data.</text>
</comment>
<dbReference type="RefSeq" id="XP_043035704.1">
    <property type="nucleotide sequence ID" value="XM_043177682.1"/>
</dbReference>
<dbReference type="EMBL" id="MU250553">
    <property type="protein sequence ID" value="KAG7442204.1"/>
    <property type="molecule type" value="Genomic_DNA"/>
</dbReference>